<name>A0A1H9GIX5_9GAMM</name>
<dbReference type="InterPro" id="IPR013398">
    <property type="entry name" value="CRISPR-assoc_prot_Csy2"/>
</dbReference>
<organism evidence="1 2">
    <name type="scientific">Amphritea atlantica</name>
    <dbReference type="NCBI Taxonomy" id="355243"/>
    <lineage>
        <taxon>Bacteria</taxon>
        <taxon>Pseudomonadati</taxon>
        <taxon>Pseudomonadota</taxon>
        <taxon>Gammaproteobacteria</taxon>
        <taxon>Oceanospirillales</taxon>
        <taxon>Oceanospirillaceae</taxon>
        <taxon>Amphritea</taxon>
    </lineage>
</organism>
<gene>
    <name evidence="1" type="ORF">SAMN03080615_01709</name>
</gene>
<dbReference type="CDD" id="cd09736">
    <property type="entry name" value="Csy2_I-F"/>
    <property type="match status" value="1"/>
</dbReference>
<sequence length="310" mass="34765">MSNPSHYLLLDRIEIENANAISSPLTYGFPAISGFLGAVHALNRKLVEAGITLDLSGVLIACHDIQVQRYRPHAYADYSFNQSRNPIKKDGKTASIVEEGKVHLTVSLVVEVSASRKEARDIDDDIDNIEERCRQIIFQQRMAGGSVRAIKQVRFFNTSDGEQIKRSLLPAFVLMDAKKDLVDITRTLQESNPEANSLDALIEVATLHHVPVDTKVSKSGWKTRSPKTGRGWLVPMPVGYQALNPKFDPGQLQNCRTVDYPSHYVEALYSLGKWLFPNRLPNDLSSCFWRYSQSDNLYLMTQTSNGLQGE</sequence>
<dbReference type="Proteomes" id="UP000198749">
    <property type="component" value="Unassembled WGS sequence"/>
</dbReference>
<proteinExistence type="predicted"/>
<dbReference type="Pfam" id="PF09614">
    <property type="entry name" value="Cas_Csy2"/>
    <property type="match status" value="1"/>
</dbReference>
<protein>
    <submittedName>
        <fullName evidence="1">CRISPR-associated protein, Csy2 family</fullName>
    </submittedName>
</protein>
<accession>A0A1H9GIX5</accession>
<reference evidence="2" key="1">
    <citation type="submission" date="2016-10" db="EMBL/GenBank/DDBJ databases">
        <authorList>
            <person name="Varghese N."/>
            <person name="Submissions S."/>
        </authorList>
    </citation>
    <scope>NUCLEOTIDE SEQUENCE [LARGE SCALE GENOMIC DNA]</scope>
    <source>
        <strain evidence="2">DSM 18887</strain>
    </source>
</reference>
<dbReference type="EMBL" id="FOGB01000004">
    <property type="protein sequence ID" value="SEQ50062.1"/>
    <property type="molecule type" value="Genomic_DNA"/>
</dbReference>
<evidence type="ECO:0000313" key="1">
    <source>
        <dbReference type="EMBL" id="SEQ50062.1"/>
    </source>
</evidence>
<dbReference type="AlphaFoldDB" id="A0A1H9GIX5"/>
<dbReference type="RefSeq" id="WP_091356619.1">
    <property type="nucleotide sequence ID" value="NZ_AP025284.1"/>
</dbReference>
<dbReference type="NCBIfam" id="TIGR02565">
    <property type="entry name" value="cas_Csy2"/>
    <property type="match status" value="1"/>
</dbReference>
<dbReference type="OrthoDB" id="1550641at2"/>
<evidence type="ECO:0000313" key="2">
    <source>
        <dbReference type="Proteomes" id="UP000198749"/>
    </source>
</evidence>
<keyword evidence="2" id="KW-1185">Reference proteome</keyword>
<dbReference type="STRING" id="355243.SAMN03080615_01709"/>